<name>A0ABY4S2N0_AQUTE</name>
<gene>
    <name evidence="1" type="ORF">MW290_00965</name>
</gene>
<dbReference type="EMBL" id="CP097635">
    <property type="protein sequence ID" value="URI07228.1"/>
    <property type="molecule type" value="Genomic_DNA"/>
</dbReference>
<evidence type="ECO:0000313" key="1">
    <source>
        <dbReference type="EMBL" id="URI07228.1"/>
    </source>
</evidence>
<dbReference type="RefSeq" id="WP_250195493.1">
    <property type="nucleotide sequence ID" value="NZ_CP097635.1"/>
</dbReference>
<sequence>MTPQIESAYQRIADVLVPALPESFDRAWVYAELMDDTATATAYVSSGPGHAARLDDMMLDADLADALAGLRQAWAASGQQAFSTVVFELNGDGRFHLDVNHGDVSDAGQTLARRSAWEQSVFGGRAIETLSA</sequence>
<reference evidence="1" key="1">
    <citation type="submission" date="2022-05" db="EMBL/GenBank/DDBJ databases">
        <title>An RpoN-dependent PEP-CTERM gene is involved in floc formation of an Aquincola tertiaricarbonis strain.</title>
        <authorList>
            <person name="Qiu D."/>
            <person name="Xia M."/>
        </authorList>
    </citation>
    <scope>NUCLEOTIDE SEQUENCE</scope>
    <source>
        <strain evidence="1">RN12</strain>
    </source>
</reference>
<protein>
    <submittedName>
        <fullName evidence="1">Uncharacterized protein</fullName>
    </submittedName>
</protein>
<dbReference type="Proteomes" id="UP001056201">
    <property type="component" value="Chromosome 1"/>
</dbReference>
<proteinExistence type="predicted"/>
<organism evidence="1 2">
    <name type="scientific">Aquincola tertiaricarbonis</name>
    <dbReference type="NCBI Taxonomy" id="391953"/>
    <lineage>
        <taxon>Bacteria</taxon>
        <taxon>Pseudomonadati</taxon>
        <taxon>Pseudomonadota</taxon>
        <taxon>Betaproteobacteria</taxon>
        <taxon>Burkholderiales</taxon>
        <taxon>Sphaerotilaceae</taxon>
        <taxon>Aquincola</taxon>
    </lineage>
</organism>
<evidence type="ECO:0000313" key="2">
    <source>
        <dbReference type="Proteomes" id="UP001056201"/>
    </source>
</evidence>
<dbReference type="Gene3D" id="3.30.500.20">
    <property type="entry name" value="BH3703-like domains"/>
    <property type="match status" value="1"/>
</dbReference>
<dbReference type="SUPFAM" id="SSF160424">
    <property type="entry name" value="BH3703-like"/>
    <property type="match status" value="1"/>
</dbReference>
<keyword evidence="2" id="KW-1185">Reference proteome</keyword>
<accession>A0ABY4S2N0</accession>
<dbReference type="InterPro" id="IPR036170">
    <property type="entry name" value="YezG-like_sf"/>
</dbReference>